<evidence type="ECO:0000313" key="5">
    <source>
        <dbReference type="Proteomes" id="UP000216429"/>
    </source>
</evidence>
<dbReference type="Pfam" id="PF02021">
    <property type="entry name" value="UPF0102"/>
    <property type="match status" value="1"/>
</dbReference>
<dbReference type="InterPro" id="IPR011335">
    <property type="entry name" value="Restrct_endonuc-II-like"/>
</dbReference>
<evidence type="ECO:0000313" key="4">
    <source>
        <dbReference type="EMBL" id="OZI77345.1"/>
    </source>
</evidence>
<feature type="region of interest" description="Disordered" evidence="3">
    <location>
        <begin position="128"/>
        <end position="152"/>
    </location>
</feature>
<comment type="caution">
    <text evidence="4">The sequence shown here is derived from an EMBL/GenBank/DDBJ whole genome shotgun (WGS) entry which is preliminary data.</text>
</comment>
<evidence type="ECO:0000256" key="1">
    <source>
        <dbReference type="ARBA" id="ARBA00006738"/>
    </source>
</evidence>
<dbReference type="Gene3D" id="3.40.1350.10">
    <property type="match status" value="1"/>
</dbReference>
<dbReference type="EMBL" id="NEVU01000001">
    <property type="protein sequence ID" value="OZI77345.1"/>
    <property type="molecule type" value="Genomic_DNA"/>
</dbReference>
<feature type="compositionally biased region" description="Basic residues" evidence="3">
    <location>
        <begin position="139"/>
        <end position="152"/>
    </location>
</feature>
<accession>A0A261VTB7</accession>
<name>A0A261VTB7_9BORD</name>
<sequence length="152" mass="17181">MRLLSLLLRRCRPAPRADPRHRQGRRAEDQALRLLRAHGLRLLARNVRNRYGELDLVMRDGQQLVVVEVRWRANPAYGGAAASIGPAKQARLARAALCWQAQAGGQPRPLRFDVVAFEAGRPHWLPAAFTPDIQSQPLRGRRPRRRSPRAAP</sequence>
<dbReference type="HAMAP" id="MF_00048">
    <property type="entry name" value="UPF0102"/>
    <property type="match status" value="1"/>
</dbReference>
<dbReference type="GO" id="GO:0003676">
    <property type="term" value="F:nucleic acid binding"/>
    <property type="evidence" value="ECO:0007669"/>
    <property type="project" value="InterPro"/>
</dbReference>
<reference evidence="5" key="1">
    <citation type="submission" date="2017-05" db="EMBL/GenBank/DDBJ databases">
        <title>Complete and WGS of Bordetella genogroups.</title>
        <authorList>
            <person name="Spilker T."/>
            <person name="Lipuma J."/>
        </authorList>
    </citation>
    <scope>NUCLEOTIDE SEQUENCE [LARGE SCALE GENOMIC DNA]</scope>
    <source>
        <strain evidence="5">AU6712</strain>
    </source>
</reference>
<dbReference type="PANTHER" id="PTHR34039:SF1">
    <property type="entry name" value="UPF0102 PROTEIN YRAN"/>
    <property type="match status" value="1"/>
</dbReference>
<dbReference type="InterPro" id="IPR003509">
    <property type="entry name" value="UPF0102_YraN-like"/>
</dbReference>
<gene>
    <name evidence="4" type="ORF">CAL22_02010</name>
</gene>
<dbReference type="NCBIfam" id="TIGR00252">
    <property type="entry name" value="YraN family protein"/>
    <property type="match status" value="1"/>
</dbReference>
<dbReference type="RefSeq" id="WP_094809884.1">
    <property type="nucleotide sequence ID" value="NZ_NEVU01000001.1"/>
</dbReference>
<dbReference type="Proteomes" id="UP000216429">
    <property type="component" value="Unassembled WGS sequence"/>
</dbReference>
<evidence type="ECO:0000256" key="3">
    <source>
        <dbReference type="SAM" id="MobiDB-lite"/>
    </source>
</evidence>
<dbReference type="SUPFAM" id="SSF52980">
    <property type="entry name" value="Restriction endonuclease-like"/>
    <property type="match status" value="1"/>
</dbReference>
<evidence type="ECO:0000256" key="2">
    <source>
        <dbReference type="HAMAP-Rule" id="MF_00048"/>
    </source>
</evidence>
<comment type="similarity">
    <text evidence="1 2">Belongs to the UPF0102 family.</text>
</comment>
<organism evidence="4 5">
    <name type="scientific">Bordetella genomosp. 12</name>
    <dbReference type="NCBI Taxonomy" id="463035"/>
    <lineage>
        <taxon>Bacteria</taxon>
        <taxon>Pseudomonadati</taxon>
        <taxon>Pseudomonadota</taxon>
        <taxon>Betaproteobacteria</taxon>
        <taxon>Burkholderiales</taxon>
        <taxon>Alcaligenaceae</taxon>
        <taxon>Bordetella</taxon>
    </lineage>
</organism>
<dbReference type="AlphaFoldDB" id="A0A261VTB7"/>
<dbReference type="CDD" id="cd20736">
    <property type="entry name" value="PoNe_Nuclease"/>
    <property type="match status" value="1"/>
</dbReference>
<dbReference type="PANTHER" id="PTHR34039">
    <property type="entry name" value="UPF0102 PROTEIN YRAN"/>
    <property type="match status" value="1"/>
</dbReference>
<dbReference type="OrthoDB" id="9794876at2"/>
<dbReference type="NCBIfam" id="NF009150">
    <property type="entry name" value="PRK12497.1-3"/>
    <property type="match status" value="1"/>
</dbReference>
<keyword evidence="5" id="KW-1185">Reference proteome</keyword>
<dbReference type="InterPro" id="IPR011856">
    <property type="entry name" value="tRNA_endonuc-like_dom_sf"/>
</dbReference>
<protein>
    <recommendedName>
        <fullName evidence="2">UPF0102 protein CAL22_02010</fullName>
    </recommendedName>
</protein>
<proteinExistence type="inferred from homology"/>